<dbReference type="Proteomes" id="UP000030765">
    <property type="component" value="Unassembled WGS sequence"/>
</dbReference>
<feature type="compositionally biased region" description="Polar residues" evidence="5">
    <location>
        <begin position="316"/>
        <end position="325"/>
    </location>
</feature>
<organism evidence="7">
    <name type="scientific">Anopheles sinensis</name>
    <name type="common">Mosquito</name>
    <dbReference type="NCBI Taxonomy" id="74873"/>
    <lineage>
        <taxon>Eukaryota</taxon>
        <taxon>Metazoa</taxon>
        <taxon>Ecdysozoa</taxon>
        <taxon>Arthropoda</taxon>
        <taxon>Hexapoda</taxon>
        <taxon>Insecta</taxon>
        <taxon>Pterygota</taxon>
        <taxon>Neoptera</taxon>
        <taxon>Endopterygota</taxon>
        <taxon>Diptera</taxon>
        <taxon>Nematocera</taxon>
        <taxon>Culicoidea</taxon>
        <taxon>Culicidae</taxon>
        <taxon>Anophelinae</taxon>
        <taxon>Anopheles</taxon>
    </lineage>
</organism>
<evidence type="ECO:0000313" key="9">
    <source>
        <dbReference type="Proteomes" id="UP000030765"/>
    </source>
</evidence>
<evidence type="ECO:0000313" key="8">
    <source>
        <dbReference type="EnsemblMetazoa" id="ASIC012205-PA"/>
    </source>
</evidence>
<evidence type="ECO:0000313" key="7">
    <source>
        <dbReference type="EMBL" id="KFB44326.1"/>
    </source>
</evidence>
<name>A0A084W282_ANOSI</name>
<dbReference type="PANTHER" id="PTHR10270:SF323">
    <property type="entry name" value="TRANSCRIPTION FACTOR SOX-14-RELATED"/>
    <property type="match status" value="1"/>
</dbReference>
<evidence type="ECO:0000256" key="4">
    <source>
        <dbReference type="PROSITE-ProRule" id="PRU00267"/>
    </source>
</evidence>
<evidence type="ECO:0000256" key="3">
    <source>
        <dbReference type="ARBA" id="ARBA00023242"/>
    </source>
</evidence>
<feature type="region of interest" description="Disordered" evidence="5">
    <location>
        <begin position="286"/>
        <end position="345"/>
    </location>
</feature>
<proteinExistence type="predicted"/>
<evidence type="ECO:0000256" key="5">
    <source>
        <dbReference type="SAM" id="MobiDB-lite"/>
    </source>
</evidence>
<dbReference type="Gene3D" id="1.10.30.10">
    <property type="entry name" value="High mobility group box domain"/>
    <property type="match status" value="1"/>
</dbReference>
<feature type="region of interest" description="Disordered" evidence="5">
    <location>
        <begin position="72"/>
        <end position="177"/>
    </location>
</feature>
<dbReference type="GO" id="GO:0007420">
    <property type="term" value="P:brain development"/>
    <property type="evidence" value="ECO:0007669"/>
    <property type="project" value="TreeGrafter"/>
</dbReference>
<keyword evidence="2 4" id="KW-0238">DNA-binding</keyword>
<sequence length="534" mass="57306">MKTKKHSPGHIKRPMNPFMVWSQIERRKICEVTPDMHNAVISKNLGQRWKQLSAAERQPFIDEAERLRQLHTREYPNYKYRPKKKQVKGTPHKTVAAGSGSPSPASSSTSTGSPESASSRDSCGSSSSSSSSSTSSLSSQSPLAAATPTGKSTTQTSSKRNRTTSGKVSKGGSYTSTTNLKSKKQVIIHEVGQPTMAAVATAATVTTLAAQPDCYSLATPKLLPNSPESATLYDENSLISPEPPFGAFSDGIGAFTELHMFEVDDSKDFDGKAFLFANGAGGLTDSGSATGNNGNNNNNTTTSTSSPNDSMRLGNMSASCNSPLPQHQTHHPQSNHSNNNNNSLQINNNHLQQQQQQHQLTSEDKLFECQQQHQLSPQQSICYSDTDGDCVKSEKYYDDDDCQSDRFGGILDGDSCLDAVSGINRIDESLDLGVSTGVSNGDGAGASGFDEMASHRRWTGSRPCRSCWPTATSTTTAKRTICPSWTGCSATPTMDGLGFEAMETASSSSGSHLEFITNDSSIFLTEQNLIEYNV</sequence>
<feature type="compositionally biased region" description="Basic residues" evidence="5">
    <location>
        <begin position="80"/>
        <end position="91"/>
    </location>
</feature>
<feature type="compositionally biased region" description="Polar residues" evidence="5">
    <location>
        <begin position="149"/>
        <end position="177"/>
    </location>
</feature>
<protein>
    <submittedName>
        <fullName evidence="7">AGAP005183-PA-like protein</fullName>
    </submittedName>
</protein>
<dbReference type="InterPro" id="IPR009071">
    <property type="entry name" value="HMG_box_dom"/>
</dbReference>
<dbReference type="FunFam" id="1.10.30.10:FF:000002">
    <property type="entry name" value="transcription factor Sox-2"/>
    <property type="match status" value="1"/>
</dbReference>
<dbReference type="AlphaFoldDB" id="A0A084W282"/>
<gene>
    <name evidence="7" type="ORF">ZHAS_00012205</name>
</gene>
<dbReference type="OMA" id="PDCYSLA"/>
<dbReference type="VEuPathDB" id="VectorBase:ASIC012205"/>
<keyword evidence="9" id="KW-1185">Reference proteome</keyword>
<dbReference type="SMART" id="SM00398">
    <property type="entry name" value="HMG"/>
    <property type="match status" value="1"/>
</dbReference>
<dbReference type="EMBL" id="KE525275">
    <property type="protein sequence ID" value="KFB44326.1"/>
    <property type="molecule type" value="Genomic_DNA"/>
</dbReference>
<feature type="domain" description="HMG box" evidence="6">
    <location>
        <begin position="11"/>
        <end position="79"/>
    </location>
</feature>
<evidence type="ECO:0000256" key="1">
    <source>
        <dbReference type="ARBA" id="ARBA00004123"/>
    </source>
</evidence>
<dbReference type="InterPro" id="IPR050140">
    <property type="entry name" value="SRY-related_HMG-box_TF-like"/>
</dbReference>
<dbReference type="InterPro" id="IPR036910">
    <property type="entry name" value="HMG_box_dom_sf"/>
</dbReference>
<dbReference type="Pfam" id="PF00505">
    <property type="entry name" value="HMG_box"/>
    <property type="match status" value="1"/>
</dbReference>
<dbReference type="PANTHER" id="PTHR10270">
    <property type="entry name" value="SOX TRANSCRIPTION FACTOR"/>
    <property type="match status" value="1"/>
</dbReference>
<keyword evidence="3 4" id="KW-0539">Nucleus</keyword>
<dbReference type="OrthoDB" id="6247875at2759"/>
<dbReference type="GO" id="GO:0030182">
    <property type="term" value="P:neuron differentiation"/>
    <property type="evidence" value="ECO:0007669"/>
    <property type="project" value="TreeGrafter"/>
</dbReference>
<evidence type="ECO:0000256" key="2">
    <source>
        <dbReference type="ARBA" id="ARBA00023125"/>
    </source>
</evidence>
<dbReference type="GO" id="GO:0005634">
    <property type="term" value="C:nucleus"/>
    <property type="evidence" value="ECO:0007669"/>
    <property type="project" value="UniProtKB-SubCell"/>
</dbReference>
<comment type="subcellular location">
    <subcellularLocation>
        <location evidence="1">Nucleus</location>
    </subcellularLocation>
</comment>
<feature type="compositionally biased region" description="Low complexity" evidence="5">
    <location>
        <begin position="96"/>
        <end position="141"/>
    </location>
</feature>
<dbReference type="GO" id="GO:0000978">
    <property type="term" value="F:RNA polymerase II cis-regulatory region sequence-specific DNA binding"/>
    <property type="evidence" value="ECO:0007669"/>
    <property type="project" value="TreeGrafter"/>
</dbReference>
<dbReference type="EnsemblMetazoa" id="ASIC012205-RA">
    <property type="protein sequence ID" value="ASIC012205-PA"/>
    <property type="gene ID" value="ASIC012205"/>
</dbReference>
<evidence type="ECO:0000259" key="6">
    <source>
        <dbReference type="PROSITE" id="PS50118"/>
    </source>
</evidence>
<dbReference type="VEuPathDB" id="VectorBase:ASIS021991"/>
<feature type="compositionally biased region" description="Low complexity" evidence="5">
    <location>
        <begin position="331"/>
        <end position="345"/>
    </location>
</feature>
<dbReference type="CDD" id="cd22029">
    <property type="entry name" value="HMG-box_SoxC"/>
    <property type="match status" value="1"/>
</dbReference>
<dbReference type="SUPFAM" id="SSF47095">
    <property type="entry name" value="HMG-box"/>
    <property type="match status" value="1"/>
</dbReference>
<dbReference type="STRING" id="74873.A0A084W282"/>
<reference evidence="7 9" key="1">
    <citation type="journal article" date="2014" name="BMC Genomics">
        <title>Genome sequence of Anopheles sinensis provides insight into genetics basis of mosquito competence for malaria parasites.</title>
        <authorList>
            <person name="Zhou D."/>
            <person name="Zhang D."/>
            <person name="Ding G."/>
            <person name="Shi L."/>
            <person name="Hou Q."/>
            <person name="Ye Y."/>
            <person name="Xu Y."/>
            <person name="Zhou H."/>
            <person name="Xiong C."/>
            <person name="Li S."/>
            <person name="Yu J."/>
            <person name="Hong S."/>
            <person name="Yu X."/>
            <person name="Zou P."/>
            <person name="Chen C."/>
            <person name="Chang X."/>
            <person name="Wang W."/>
            <person name="Lv Y."/>
            <person name="Sun Y."/>
            <person name="Ma L."/>
            <person name="Shen B."/>
            <person name="Zhu C."/>
        </authorList>
    </citation>
    <scope>NUCLEOTIDE SEQUENCE [LARGE SCALE GENOMIC DNA]</scope>
</reference>
<dbReference type="EMBL" id="ATLV01019545">
    <property type="status" value="NOT_ANNOTATED_CDS"/>
    <property type="molecule type" value="Genomic_DNA"/>
</dbReference>
<reference evidence="8" key="2">
    <citation type="submission" date="2020-05" db="UniProtKB">
        <authorList>
            <consortium name="EnsemblMetazoa"/>
        </authorList>
    </citation>
    <scope>IDENTIFICATION</scope>
</reference>
<dbReference type="GO" id="GO:0001228">
    <property type="term" value="F:DNA-binding transcription activator activity, RNA polymerase II-specific"/>
    <property type="evidence" value="ECO:0007669"/>
    <property type="project" value="TreeGrafter"/>
</dbReference>
<accession>A0A084W282</accession>
<dbReference type="PROSITE" id="PS50118">
    <property type="entry name" value="HMG_BOX_2"/>
    <property type="match status" value="1"/>
</dbReference>
<feature type="DNA-binding region" description="HMG box" evidence="4">
    <location>
        <begin position="11"/>
        <end position="79"/>
    </location>
</feature>
<dbReference type="GO" id="GO:0000122">
    <property type="term" value="P:negative regulation of transcription by RNA polymerase II"/>
    <property type="evidence" value="ECO:0007669"/>
    <property type="project" value="TreeGrafter"/>
</dbReference>
<feature type="compositionally biased region" description="Low complexity" evidence="5">
    <location>
        <begin position="286"/>
        <end position="310"/>
    </location>
</feature>